<evidence type="ECO:0000313" key="2">
    <source>
        <dbReference type="Proteomes" id="UP000886998"/>
    </source>
</evidence>
<proteinExistence type="predicted"/>
<evidence type="ECO:0000313" key="1">
    <source>
        <dbReference type="EMBL" id="GFS30245.1"/>
    </source>
</evidence>
<keyword evidence="2" id="KW-1185">Reference proteome</keyword>
<accession>A0A8X6M8G9</accession>
<dbReference type="AlphaFoldDB" id="A0A8X6M8G9"/>
<dbReference type="OrthoDB" id="2101615at2759"/>
<dbReference type="EMBL" id="BMAV01024111">
    <property type="protein sequence ID" value="GFS30245.1"/>
    <property type="molecule type" value="Genomic_DNA"/>
</dbReference>
<organism evidence="1 2">
    <name type="scientific">Trichonephila inaurata madagascariensis</name>
    <dbReference type="NCBI Taxonomy" id="2747483"/>
    <lineage>
        <taxon>Eukaryota</taxon>
        <taxon>Metazoa</taxon>
        <taxon>Ecdysozoa</taxon>
        <taxon>Arthropoda</taxon>
        <taxon>Chelicerata</taxon>
        <taxon>Arachnida</taxon>
        <taxon>Araneae</taxon>
        <taxon>Araneomorphae</taxon>
        <taxon>Entelegynae</taxon>
        <taxon>Araneoidea</taxon>
        <taxon>Nephilidae</taxon>
        <taxon>Trichonephila</taxon>
        <taxon>Trichonephila inaurata</taxon>
    </lineage>
</organism>
<feature type="non-terminal residue" evidence="1">
    <location>
        <position position="1"/>
    </location>
</feature>
<name>A0A8X6M8G9_9ARAC</name>
<keyword evidence="1" id="KW-0675">Receptor</keyword>
<dbReference type="Proteomes" id="UP000886998">
    <property type="component" value="Unassembled WGS sequence"/>
</dbReference>
<gene>
    <name evidence="1" type="ORF">TNIN_76481</name>
</gene>
<comment type="caution">
    <text evidence="1">The sequence shown here is derived from an EMBL/GenBank/DDBJ whole genome shotgun (WGS) entry which is preliminary data.</text>
</comment>
<protein>
    <submittedName>
        <fullName evidence="1">G-protein coupled receptor GRL101</fullName>
    </submittedName>
</protein>
<reference evidence="1" key="1">
    <citation type="submission" date="2020-08" db="EMBL/GenBank/DDBJ databases">
        <title>Multicomponent nature underlies the extraordinary mechanical properties of spider dragline silk.</title>
        <authorList>
            <person name="Kono N."/>
            <person name="Nakamura H."/>
            <person name="Mori M."/>
            <person name="Yoshida Y."/>
            <person name="Ohtoshi R."/>
            <person name="Malay A.D."/>
            <person name="Moran D.A.P."/>
            <person name="Tomita M."/>
            <person name="Numata K."/>
            <person name="Arakawa K."/>
        </authorList>
    </citation>
    <scope>NUCLEOTIDE SEQUENCE</scope>
</reference>
<sequence length="39" mass="4188">GISMTSAPGNAKWSKQNASYSTSDVSIFVCFSDIGLNFR</sequence>